<dbReference type="AlphaFoldDB" id="A0A918D7X8"/>
<proteinExistence type="predicted"/>
<dbReference type="Proteomes" id="UP000600365">
    <property type="component" value="Unassembled WGS sequence"/>
</dbReference>
<sequence>MLAPSAKAVLDTVIVFDAWGVGAADAAAAPPPPPQPAVNPSTAAAAMAVAFRRLVRRMYVTLAAGHLRGSVTTSASVLTGGHTGSAPAYGARRVWPKVVRRGMIAASEA</sequence>
<organism evidence="1 2">
    <name type="scientific">Streptomyces albiflavescens</name>
    <dbReference type="NCBI Taxonomy" id="1623582"/>
    <lineage>
        <taxon>Bacteria</taxon>
        <taxon>Bacillati</taxon>
        <taxon>Actinomycetota</taxon>
        <taxon>Actinomycetes</taxon>
        <taxon>Kitasatosporales</taxon>
        <taxon>Streptomycetaceae</taxon>
        <taxon>Streptomyces</taxon>
    </lineage>
</organism>
<evidence type="ECO:0000313" key="2">
    <source>
        <dbReference type="Proteomes" id="UP000600365"/>
    </source>
</evidence>
<gene>
    <name evidence="1" type="ORF">GCM10011579_062400</name>
</gene>
<keyword evidence="2" id="KW-1185">Reference proteome</keyword>
<name>A0A918D7X8_9ACTN</name>
<reference evidence="1 2" key="1">
    <citation type="journal article" date="2014" name="Int. J. Syst. Evol. Microbiol.">
        <title>Complete genome sequence of Corynebacterium casei LMG S-19264T (=DSM 44701T), isolated from a smear-ripened cheese.</title>
        <authorList>
            <consortium name="US DOE Joint Genome Institute (JGI-PGF)"/>
            <person name="Walter F."/>
            <person name="Albersmeier A."/>
            <person name="Kalinowski J."/>
            <person name="Ruckert C."/>
        </authorList>
    </citation>
    <scope>NUCLEOTIDE SEQUENCE [LARGE SCALE GENOMIC DNA]</scope>
    <source>
        <strain evidence="1 2">CGMCC 4.7111</strain>
    </source>
</reference>
<dbReference type="EMBL" id="BMMM01000013">
    <property type="protein sequence ID" value="GGN78824.1"/>
    <property type="molecule type" value="Genomic_DNA"/>
</dbReference>
<protein>
    <submittedName>
        <fullName evidence="1">Uncharacterized protein</fullName>
    </submittedName>
</protein>
<comment type="caution">
    <text evidence="1">The sequence shown here is derived from an EMBL/GenBank/DDBJ whole genome shotgun (WGS) entry which is preliminary data.</text>
</comment>
<accession>A0A918D7X8</accession>
<evidence type="ECO:0000313" key="1">
    <source>
        <dbReference type="EMBL" id="GGN78824.1"/>
    </source>
</evidence>